<keyword evidence="6 9" id="KW-0333">Golgi apparatus</keyword>
<comment type="subcellular location">
    <subcellularLocation>
        <location evidence="1 9">Golgi apparatus membrane</location>
        <topology evidence="1 9">Single-pass type II membrane protein</topology>
    </subcellularLocation>
</comment>
<evidence type="ECO:0000313" key="10">
    <source>
        <dbReference type="EMBL" id="PFX22284.1"/>
    </source>
</evidence>
<dbReference type="EMBL" id="LSMT01000244">
    <property type="protein sequence ID" value="PFX22284.1"/>
    <property type="molecule type" value="Genomic_DNA"/>
</dbReference>
<dbReference type="InterPro" id="IPR018011">
    <property type="entry name" value="Carb_sulfotrans_8-10"/>
</dbReference>
<evidence type="ECO:0000256" key="2">
    <source>
        <dbReference type="ARBA" id="ARBA00006339"/>
    </source>
</evidence>
<dbReference type="AlphaFoldDB" id="A0A2B4RV09"/>
<evidence type="ECO:0000256" key="6">
    <source>
        <dbReference type="ARBA" id="ARBA00023034"/>
    </source>
</evidence>
<evidence type="ECO:0000256" key="3">
    <source>
        <dbReference type="ARBA" id="ARBA00022679"/>
    </source>
</evidence>
<dbReference type="GO" id="GO:0008146">
    <property type="term" value="F:sulfotransferase activity"/>
    <property type="evidence" value="ECO:0007669"/>
    <property type="project" value="InterPro"/>
</dbReference>
<dbReference type="PANTHER" id="PTHR12137">
    <property type="entry name" value="CARBOHYDRATE SULFOTRANSFERASE"/>
    <property type="match status" value="1"/>
</dbReference>
<dbReference type="EC" id="2.8.2.-" evidence="9"/>
<keyword evidence="11" id="KW-1185">Reference proteome</keyword>
<dbReference type="InterPro" id="IPR005331">
    <property type="entry name" value="Sulfotransferase"/>
</dbReference>
<dbReference type="STRING" id="50429.A0A2B4RV09"/>
<proteinExistence type="inferred from homology"/>
<sequence>MRCSKSRFAALLLICGVVFVVQIFILLPESYTWRLRLTALLSGKGNGEMRISGSRKMTVKNYVATSEQRLQSVKEVCGNMQKSWDSLSKVEKQILGKHILVDDEHRFLYCSVPKAACSNWKRVMMVLDGQAIDANAIRRVLHNSFTVLSDFSPGVIKHKLREYYKFMFVREPFARLLSAYKDKFVLNNTAFHKTFGTQIVKHARKNAPANPKGNDVKVEEFLQYVVDSHVEDMNEHWMPFYKLCQPCVVSYDFIGSMENLESDSTRVLKVLNVDKQVSFPRQQRYYQAGGKGYVKSKKVSNIPPDMMGKVLKKFALDYKLFSYQMPNQ</sequence>
<dbReference type="GO" id="GO:0016051">
    <property type="term" value="P:carbohydrate biosynthetic process"/>
    <property type="evidence" value="ECO:0007669"/>
    <property type="project" value="InterPro"/>
</dbReference>
<keyword evidence="7" id="KW-0472">Membrane</keyword>
<evidence type="ECO:0000256" key="1">
    <source>
        <dbReference type="ARBA" id="ARBA00004323"/>
    </source>
</evidence>
<keyword evidence="3 9" id="KW-0808">Transferase</keyword>
<evidence type="ECO:0000313" key="11">
    <source>
        <dbReference type="Proteomes" id="UP000225706"/>
    </source>
</evidence>
<comment type="similarity">
    <text evidence="2 9">Belongs to the sulfotransferase 2 family.</text>
</comment>
<keyword evidence="9" id="KW-0119">Carbohydrate metabolism</keyword>
<evidence type="ECO:0000256" key="5">
    <source>
        <dbReference type="ARBA" id="ARBA00022989"/>
    </source>
</evidence>
<dbReference type="OrthoDB" id="2019940at2759"/>
<keyword evidence="5" id="KW-1133">Transmembrane helix</keyword>
<evidence type="ECO:0000256" key="7">
    <source>
        <dbReference type="ARBA" id="ARBA00023136"/>
    </source>
</evidence>
<keyword evidence="4" id="KW-0812">Transmembrane</keyword>
<comment type="caution">
    <text evidence="10">The sequence shown here is derived from an EMBL/GenBank/DDBJ whole genome shotgun (WGS) entry which is preliminary data.</text>
</comment>
<dbReference type="PANTHER" id="PTHR12137:SF33">
    <property type="entry name" value="CARBOHYDRATE SULFOTRANSFERASE 14"/>
    <property type="match status" value="1"/>
</dbReference>
<evidence type="ECO:0000256" key="4">
    <source>
        <dbReference type="ARBA" id="ARBA00022692"/>
    </source>
</evidence>
<dbReference type="Pfam" id="PF03567">
    <property type="entry name" value="Sulfotransfer_2"/>
    <property type="match status" value="1"/>
</dbReference>
<keyword evidence="8 9" id="KW-0325">Glycoprotein</keyword>
<evidence type="ECO:0000256" key="8">
    <source>
        <dbReference type="ARBA" id="ARBA00023180"/>
    </source>
</evidence>
<gene>
    <name evidence="10" type="primary">chst14</name>
    <name evidence="10" type="ORF">AWC38_SpisGene13196</name>
</gene>
<evidence type="ECO:0000256" key="9">
    <source>
        <dbReference type="RuleBase" id="RU364020"/>
    </source>
</evidence>
<keyword evidence="9" id="KW-0735">Signal-anchor</keyword>
<name>A0A2B4RV09_STYPI</name>
<reference evidence="11" key="1">
    <citation type="journal article" date="2017" name="bioRxiv">
        <title>Comparative analysis of the genomes of Stylophora pistillata and Acropora digitifera provides evidence for extensive differences between species of corals.</title>
        <authorList>
            <person name="Voolstra C.R."/>
            <person name="Li Y."/>
            <person name="Liew Y.J."/>
            <person name="Baumgarten S."/>
            <person name="Zoccola D."/>
            <person name="Flot J.-F."/>
            <person name="Tambutte S."/>
            <person name="Allemand D."/>
            <person name="Aranda M."/>
        </authorList>
    </citation>
    <scope>NUCLEOTIDE SEQUENCE [LARGE SCALE GENOMIC DNA]</scope>
</reference>
<organism evidence="10 11">
    <name type="scientific">Stylophora pistillata</name>
    <name type="common">Smooth cauliflower coral</name>
    <dbReference type="NCBI Taxonomy" id="50429"/>
    <lineage>
        <taxon>Eukaryota</taxon>
        <taxon>Metazoa</taxon>
        <taxon>Cnidaria</taxon>
        <taxon>Anthozoa</taxon>
        <taxon>Hexacorallia</taxon>
        <taxon>Scleractinia</taxon>
        <taxon>Astrocoeniina</taxon>
        <taxon>Pocilloporidae</taxon>
        <taxon>Stylophora</taxon>
    </lineage>
</organism>
<protein>
    <recommendedName>
        <fullName evidence="9">Carbohydrate sulfotransferase</fullName>
        <ecNumber evidence="9">2.8.2.-</ecNumber>
    </recommendedName>
</protein>
<dbReference type="Proteomes" id="UP000225706">
    <property type="component" value="Unassembled WGS sequence"/>
</dbReference>
<accession>A0A2B4RV09</accession>
<dbReference type="GO" id="GO:0000139">
    <property type="term" value="C:Golgi membrane"/>
    <property type="evidence" value="ECO:0007669"/>
    <property type="project" value="UniProtKB-SubCell"/>
</dbReference>